<evidence type="ECO:0000256" key="3">
    <source>
        <dbReference type="RuleBase" id="RU004508"/>
    </source>
</evidence>
<dbReference type="InterPro" id="IPR015421">
    <property type="entry name" value="PyrdxlP-dep_Trfase_major"/>
</dbReference>
<accession>A0ABX8B1B9</accession>
<dbReference type="SUPFAM" id="SSF53383">
    <property type="entry name" value="PLP-dependent transferases"/>
    <property type="match status" value="1"/>
</dbReference>
<dbReference type="PANTHER" id="PTHR30244:SF36">
    <property type="entry name" value="3-OXO-GLUCOSE-6-PHOSPHATE:GLUTAMATE AMINOTRANSFERASE"/>
    <property type="match status" value="1"/>
</dbReference>
<dbReference type="PIRSF" id="PIRSF000390">
    <property type="entry name" value="PLP_StrS"/>
    <property type="match status" value="1"/>
</dbReference>
<dbReference type="Proteomes" id="UP000677668">
    <property type="component" value="Chromosome 1"/>
</dbReference>
<dbReference type="RefSeq" id="WP_211423065.1">
    <property type="nucleotide sequence ID" value="NZ_CP072642.1"/>
</dbReference>
<name>A0ABX8B1B9_9BACT</name>
<keyword evidence="1 3" id="KW-0663">Pyridoxal phosphate</keyword>
<gene>
    <name evidence="4" type="ORF">J8C05_04995</name>
</gene>
<evidence type="ECO:0000256" key="1">
    <source>
        <dbReference type="ARBA" id="ARBA00022898"/>
    </source>
</evidence>
<dbReference type="EMBL" id="CP072642">
    <property type="protein sequence ID" value="QUV94798.1"/>
    <property type="molecule type" value="Genomic_DNA"/>
</dbReference>
<dbReference type="CDD" id="cd00616">
    <property type="entry name" value="AHBA_syn"/>
    <property type="match status" value="1"/>
</dbReference>
<keyword evidence="4" id="KW-0032">Aminotransferase</keyword>
<protein>
    <submittedName>
        <fullName evidence="4">DegT/DnrJ/EryC1/StrS family aminotransferase</fullName>
    </submittedName>
</protein>
<reference evidence="4 5" key="1">
    <citation type="submission" date="2021-03" db="EMBL/GenBank/DDBJ databases">
        <title>Genomic and phenotypic characterization of Chloracidobacterium isolates provides evidence for multiple species.</title>
        <authorList>
            <person name="Saini M.K."/>
            <person name="Costas A.M.G."/>
            <person name="Tank M."/>
            <person name="Bryant D.A."/>
        </authorList>
    </citation>
    <scope>NUCLEOTIDE SEQUENCE [LARGE SCALE GENOMIC DNA]</scope>
    <source>
        <strain evidence="4 5">N</strain>
    </source>
</reference>
<evidence type="ECO:0000313" key="5">
    <source>
        <dbReference type="Proteomes" id="UP000677668"/>
    </source>
</evidence>
<dbReference type="GO" id="GO:0008483">
    <property type="term" value="F:transaminase activity"/>
    <property type="evidence" value="ECO:0007669"/>
    <property type="project" value="UniProtKB-KW"/>
</dbReference>
<sequence>MQIPFVDLQAQYQSLKDELDTAVLTVMRQCNFILGKEVSDFEQAFADYVGARHCVGVASGLDALKLALEAFGIGPGDEVIVPAHTFIASALAVSAVGARPVLVEVDEASFNLDPARIEAAITPRTKAIMPVHLYGQPADMAPILDIARQHNLRVIEDASQAHGARYRGQRVGTFGDAGCFSFYPGKNLGAYGDAGGLVTNDTGLAEKVRFLRNYGQEVKYKHVVKGYNLRLDTLQAAVLGVKLRHLDTWNARRAAHAAAYTHALEGVGDLQLPRVVTGDHVFHLYVIRTQRRDALQTHLNQRGIATVIHYPVPMHLQAAYADLGYGRGAFPITERLSDEILSLPMYAELTAEQQDYVIQAVKDFFA</sequence>
<dbReference type="Pfam" id="PF01041">
    <property type="entry name" value="DegT_DnrJ_EryC1"/>
    <property type="match status" value="1"/>
</dbReference>
<dbReference type="InterPro" id="IPR015424">
    <property type="entry name" value="PyrdxlP-dep_Trfase"/>
</dbReference>
<dbReference type="Gene3D" id="3.90.1150.10">
    <property type="entry name" value="Aspartate Aminotransferase, domain 1"/>
    <property type="match status" value="1"/>
</dbReference>
<organism evidence="4 5">
    <name type="scientific">Chloracidobacterium sp. N</name>
    <dbReference type="NCBI Taxonomy" id="2821540"/>
    <lineage>
        <taxon>Bacteria</taxon>
        <taxon>Pseudomonadati</taxon>
        <taxon>Acidobacteriota</taxon>
        <taxon>Terriglobia</taxon>
        <taxon>Terriglobales</taxon>
        <taxon>Acidobacteriaceae</taxon>
        <taxon>Chloracidobacterium</taxon>
        <taxon>Chloracidobacterium aggregatum</taxon>
    </lineage>
</organism>
<evidence type="ECO:0000256" key="2">
    <source>
        <dbReference type="ARBA" id="ARBA00037999"/>
    </source>
</evidence>
<dbReference type="PANTHER" id="PTHR30244">
    <property type="entry name" value="TRANSAMINASE"/>
    <property type="match status" value="1"/>
</dbReference>
<dbReference type="InterPro" id="IPR015422">
    <property type="entry name" value="PyrdxlP-dep_Trfase_small"/>
</dbReference>
<dbReference type="Gene3D" id="3.40.640.10">
    <property type="entry name" value="Type I PLP-dependent aspartate aminotransferase-like (Major domain)"/>
    <property type="match status" value="1"/>
</dbReference>
<evidence type="ECO:0000313" key="4">
    <source>
        <dbReference type="EMBL" id="QUV94798.1"/>
    </source>
</evidence>
<dbReference type="InterPro" id="IPR000653">
    <property type="entry name" value="DegT/StrS_aminotransferase"/>
</dbReference>
<comment type="similarity">
    <text evidence="2 3">Belongs to the DegT/DnrJ/EryC1 family.</text>
</comment>
<proteinExistence type="inferred from homology"/>
<keyword evidence="4" id="KW-0808">Transferase</keyword>
<keyword evidence="5" id="KW-1185">Reference proteome</keyword>